<dbReference type="HOGENOM" id="CLU_2671116_0_0_1"/>
<gene>
    <name evidence="1" type="ORF">FOYG_11655</name>
</gene>
<evidence type="ECO:0000313" key="1">
    <source>
        <dbReference type="EMBL" id="EWY87455.1"/>
    </source>
</evidence>
<proteinExistence type="predicted"/>
<dbReference type="EMBL" id="JH717845">
    <property type="protein sequence ID" value="EWY87455.1"/>
    <property type="molecule type" value="Genomic_DNA"/>
</dbReference>
<reference evidence="1 2" key="1">
    <citation type="submission" date="2011-06" db="EMBL/GenBank/DDBJ databases">
        <title>The Genome Sequence of Fusarium oxysporum FOSC 3-a.</title>
        <authorList>
            <consortium name="The Broad Institute Genome Sequencing Platform"/>
            <person name="Ma L.-J."/>
            <person name="Gale L.R."/>
            <person name="Schwartz D.C."/>
            <person name="Zhou S."/>
            <person name="Corby-Kistler H."/>
            <person name="Young S.K."/>
            <person name="Zeng Q."/>
            <person name="Gargeya S."/>
            <person name="Fitzgerald M."/>
            <person name="Haas B."/>
            <person name="Abouelleil A."/>
            <person name="Alvarado L."/>
            <person name="Arachchi H.M."/>
            <person name="Berlin A."/>
            <person name="Brown A."/>
            <person name="Chapman S.B."/>
            <person name="Chen Z."/>
            <person name="Dunbar C."/>
            <person name="Freedman E."/>
            <person name="Gearin G."/>
            <person name="Gellesch M."/>
            <person name="Goldberg J."/>
            <person name="Griggs A."/>
            <person name="Gujja S."/>
            <person name="Heiman D."/>
            <person name="Howarth C."/>
            <person name="Larson L."/>
            <person name="Lui A."/>
            <person name="MacDonald P.J.P."/>
            <person name="Mehta T."/>
            <person name="Montmayeur A."/>
            <person name="Murphy C."/>
            <person name="Neiman D."/>
            <person name="Pearson M."/>
            <person name="Priest M."/>
            <person name="Roberts A."/>
            <person name="Saif S."/>
            <person name="Shea T."/>
            <person name="Shenoy N."/>
            <person name="Sisk P."/>
            <person name="Stolte C."/>
            <person name="Sykes S."/>
            <person name="Wortman J."/>
            <person name="Nusbaum C."/>
            <person name="Birren B."/>
        </authorList>
    </citation>
    <scope>NUCLEOTIDE SEQUENCE [LARGE SCALE GENOMIC DNA]</scope>
    <source>
        <strain evidence="2">FOSC 3-a</strain>
    </source>
</reference>
<organism evidence="1 2">
    <name type="scientific">Fusarium oxysporum NRRL 32931</name>
    <dbReference type="NCBI Taxonomy" id="660029"/>
    <lineage>
        <taxon>Eukaryota</taxon>
        <taxon>Fungi</taxon>
        <taxon>Dikarya</taxon>
        <taxon>Ascomycota</taxon>
        <taxon>Pezizomycotina</taxon>
        <taxon>Sordariomycetes</taxon>
        <taxon>Hypocreomycetidae</taxon>
        <taxon>Hypocreales</taxon>
        <taxon>Nectriaceae</taxon>
        <taxon>Fusarium</taxon>
        <taxon>Fusarium oxysporum species complex</taxon>
    </lineage>
</organism>
<dbReference type="AlphaFoldDB" id="W9I2I5"/>
<sequence length="75" mass="8658">MIKEGDNSTFISYQRWAYGAPYSFNVYWKDGFELKNGKNEKDVTDLLEEGRDLSNVSSFGFEAWMRIKDTGTSKS</sequence>
<evidence type="ECO:0000313" key="2">
    <source>
        <dbReference type="Proteomes" id="UP000030753"/>
    </source>
</evidence>
<protein>
    <submittedName>
        <fullName evidence="1">Uncharacterized protein</fullName>
    </submittedName>
</protein>
<name>W9I2I5_FUSOX</name>
<accession>W9I2I5</accession>
<dbReference type="Proteomes" id="UP000030753">
    <property type="component" value="Unassembled WGS sequence"/>
</dbReference>